<protein>
    <recommendedName>
        <fullName evidence="1">Fungal lipase-type domain-containing protein</fullName>
    </recommendedName>
</protein>
<accession>A0ABP3Y388</accession>
<dbReference type="InterPro" id="IPR050708">
    <property type="entry name" value="T6SS_VgrG/RHS"/>
</dbReference>
<reference evidence="3" key="1">
    <citation type="journal article" date="2019" name="Int. J. Syst. Evol. Microbiol.">
        <title>The Global Catalogue of Microorganisms (GCM) 10K type strain sequencing project: providing services to taxonomists for standard genome sequencing and annotation.</title>
        <authorList>
            <consortium name="The Broad Institute Genomics Platform"/>
            <consortium name="The Broad Institute Genome Sequencing Center for Infectious Disease"/>
            <person name="Wu L."/>
            <person name="Ma J."/>
        </authorList>
    </citation>
    <scope>NUCLEOTIDE SEQUENCE [LARGE SCALE GENOMIC DNA]</scope>
    <source>
        <strain evidence="3">JCM 16083</strain>
    </source>
</reference>
<proteinExistence type="predicted"/>
<comment type="caution">
    <text evidence="2">The sequence shown here is derived from an EMBL/GenBank/DDBJ whole genome shotgun (WGS) entry which is preliminary data.</text>
</comment>
<gene>
    <name evidence="2" type="ORF">GCM10009118_24230</name>
</gene>
<name>A0ABP3Y388_9FLAO</name>
<organism evidence="2 3">
    <name type="scientific">Wandonia haliotis</name>
    <dbReference type="NCBI Taxonomy" id="574963"/>
    <lineage>
        <taxon>Bacteria</taxon>
        <taxon>Pseudomonadati</taxon>
        <taxon>Bacteroidota</taxon>
        <taxon>Flavobacteriia</taxon>
        <taxon>Flavobacteriales</taxon>
        <taxon>Crocinitomicaceae</taxon>
        <taxon>Wandonia</taxon>
    </lineage>
</organism>
<dbReference type="SUPFAM" id="SSF53474">
    <property type="entry name" value="alpha/beta-Hydrolases"/>
    <property type="match status" value="1"/>
</dbReference>
<sequence>MQDKTEEIENIAWTVTGKVKKIERYAFSEKPDLEFDYDPMGQRITKTVYPKSAPGVIDVDGIEKMYYIRDVQGNVMAIYTLKIENSEKNLYLTERNLYGSSMLGIEKVEEVIASTESNNVDINTQQQRVVGDKRFYMQNHLGNVLATVTDRKLPEFDATESLAYYKPDVVSYSDYMPFGMQIAERNGSTGDYRYGFQGQEKDDEIKGEGNSVNYKYRMHDPRIGRFFAIDPLADKYPYNSPYAFSENRVIDGLELEGLEVFVINGTLGSSSLANPDNNGYSAQIVKTNVGGGDKTIAEVFGNSKVFKHTWLGANNTQARISEADCLFETITANRIEGEAITIVGHSHGGNVAILAAEKVYQYYNTQGIEVEINLVTLNTPHVVEGGYELSNDASKGINWIHVYTADDKVVPHGGYNKTGQLNEGGEESDFLGRPKGEYSVKKDFESGKSGSTSYKYPQADHNIEYKDQTNLGDLFKKGGFKNIVGHRGWLKKNTQEWLPKVEKTVNDGKPN</sequence>
<feature type="domain" description="Fungal lipase-type" evidence="1">
    <location>
        <begin position="318"/>
        <end position="409"/>
    </location>
</feature>
<dbReference type="Proteomes" id="UP001501126">
    <property type="component" value="Unassembled WGS sequence"/>
</dbReference>
<evidence type="ECO:0000259" key="1">
    <source>
        <dbReference type="Pfam" id="PF01764"/>
    </source>
</evidence>
<dbReference type="Pfam" id="PF01764">
    <property type="entry name" value="Lipase_3"/>
    <property type="match status" value="1"/>
</dbReference>
<dbReference type="Gene3D" id="2.180.10.10">
    <property type="entry name" value="RHS repeat-associated core"/>
    <property type="match status" value="1"/>
</dbReference>
<dbReference type="PANTHER" id="PTHR32305:SF15">
    <property type="entry name" value="PROTEIN RHSA-RELATED"/>
    <property type="match status" value="1"/>
</dbReference>
<dbReference type="NCBIfam" id="TIGR03696">
    <property type="entry name" value="Rhs_assc_core"/>
    <property type="match status" value="1"/>
</dbReference>
<dbReference type="PANTHER" id="PTHR32305">
    <property type="match status" value="1"/>
</dbReference>
<dbReference type="InterPro" id="IPR029058">
    <property type="entry name" value="AB_hydrolase_fold"/>
</dbReference>
<evidence type="ECO:0000313" key="3">
    <source>
        <dbReference type="Proteomes" id="UP001501126"/>
    </source>
</evidence>
<dbReference type="EMBL" id="BAAAFH010000020">
    <property type="protein sequence ID" value="GAA0876013.1"/>
    <property type="molecule type" value="Genomic_DNA"/>
</dbReference>
<dbReference type="InterPro" id="IPR002921">
    <property type="entry name" value="Fungal_lipase-type"/>
</dbReference>
<keyword evidence="3" id="KW-1185">Reference proteome</keyword>
<evidence type="ECO:0000313" key="2">
    <source>
        <dbReference type="EMBL" id="GAA0876013.1"/>
    </source>
</evidence>
<dbReference type="InterPro" id="IPR022385">
    <property type="entry name" value="Rhs_assc_core"/>
</dbReference>
<dbReference type="Gene3D" id="3.40.50.1820">
    <property type="entry name" value="alpha/beta hydrolase"/>
    <property type="match status" value="1"/>
</dbReference>